<feature type="region of interest" description="Disordered" evidence="1">
    <location>
        <begin position="20"/>
        <end position="40"/>
    </location>
</feature>
<dbReference type="Proteomes" id="UP000485058">
    <property type="component" value="Unassembled WGS sequence"/>
</dbReference>
<evidence type="ECO:0000256" key="1">
    <source>
        <dbReference type="SAM" id="MobiDB-lite"/>
    </source>
</evidence>
<proteinExistence type="predicted"/>
<evidence type="ECO:0000313" key="3">
    <source>
        <dbReference type="Proteomes" id="UP000485058"/>
    </source>
</evidence>
<accession>A0A6A0AED0</accession>
<feature type="non-terminal residue" evidence="2">
    <location>
        <position position="1"/>
    </location>
</feature>
<feature type="region of interest" description="Disordered" evidence="1">
    <location>
        <begin position="60"/>
        <end position="79"/>
    </location>
</feature>
<keyword evidence="3" id="KW-1185">Reference proteome</keyword>
<dbReference type="EMBL" id="BLLF01004775">
    <property type="protein sequence ID" value="GFH30227.1"/>
    <property type="molecule type" value="Genomic_DNA"/>
</dbReference>
<dbReference type="AlphaFoldDB" id="A0A6A0AED0"/>
<evidence type="ECO:0000313" key="2">
    <source>
        <dbReference type="EMBL" id="GFH30227.1"/>
    </source>
</evidence>
<name>A0A6A0AED0_HAELA</name>
<organism evidence="2 3">
    <name type="scientific">Haematococcus lacustris</name>
    <name type="common">Green alga</name>
    <name type="synonym">Haematococcus pluvialis</name>
    <dbReference type="NCBI Taxonomy" id="44745"/>
    <lineage>
        <taxon>Eukaryota</taxon>
        <taxon>Viridiplantae</taxon>
        <taxon>Chlorophyta</taxon>
        <taxon>core chlorophytes</taxon>
        <taxon>Chlorophyceae</taxon>
        <taxon>CS clade</taxon>
        <taxon>Chlamydomonadales</taxon>
        <taxon>Haematococcaceae</taxon>
        <taxon>Haematococcus</taxon>
    </lineage>
</organism>
<feature type="compositionally biased region" description="Polar residues" evidence="1">
    <location>
        <begin position="64"/>
        <end position="75"/>
    </location>
</feature>
<sequence length="197" mass="20782">FAAQARVLLLAHHRLKSSPKAVSAEEQETHFATRPSDSPCFSPASSVVCSSPPSSLNMPRCLSPRSSFPSTTQRQPESEPAMVKCTNCYRAASQLLNGFSNTSVFGQVRAVISVSSSFATTKACEPRPCSGSQTNLGDLPLDLVLCIVQHLAPNEPDVRPCESRDLVLPPSELLAAHEAAAAQIRAQLAQAAAAGAV</sequence>
<reference evidence="2 3" key="1">
    <citation type="submission" date="2020-02" db="EMBL/GenBank/DDBJ databases">
        <title>Draft genome sequence of Haematococcus lacustris strain NIES-144.</title>
        <authorList>
            <person name="Morimoto D."/>
            <person name="Nakagawa S."/>
            <person name="Yoshida T."/>
            <person name="Sawayama S."/>
        </authorList>
    </citation>
    <scope>NUCLEOTIDE SEQUENCE [LARGE SCALE GENOMIC DNA]</scope>
    <source>
        <strain evidence="2 3">NIES-144</strain>
    </source>
</reference>
<feature type="non-terminal residue" evidence="2">
    <location>
        <position position="197"/>
    </location>
</feature>
<protein>
    <submittedName>
        <fullName evidence="2">Uncharacterized protein</fullName>
    </submittedName>
</protein>
<gene>
    <name evidence="2" type="ORF">HaLaN_29034</name>
</gene>
<comment type="caution">
    <text evidence="2">The sequence shown here is derived from an EMBL/GenBank/DDBJ whole genome shotgun (WGS) entry which is preliminary data.</text>
</comment>